<dbReference type="AlphaFoldDB" id="A0A2R6RM07"/>
<gene>
    <name evidence="2" type="ORF">PHLCEN_2v2399</name>
</gene>
<sequence>MPDSGKPKQVCGGRRWAVSGGGAGEQVADGRYIPAWMQPKAAKAEEAFDPGVGGYEESAGDSAEE</sequence>
<keyword evidence="3" id="KW-1185">Reference proteome</keyword>
<organism evidence="2 3">
    <name type="scientific">Hermanssonia centrifuga</name>
    <dbReference type="NCBI Taxonomy" id="98765"/>
    <lineage>
        <taxon>Eukaryota</taxon>
        <taxon>Fungi</taxon>
        <taxon>Dikarya</taxon>
        <taxon>Basidiomycota</taxon>
        <taxon>Agaricomycotina</taxon>
        <taxon>Agaricomycetes</taxon>
        <taxon>Polyporales</taxon>
        <taxon>Meruliaceae</taxon>
        <taxon>Hermanssonia</taxon>
    </lineage>
</organism>
<comment type="caution">
    <text evidence="2">The sequence shown here is derived from an EMBL/GenBank/DDBJ whole genome shotgun (WGS) entry which is preliminary data.</text>
</comment>
<name>A0A2R6RM07_9APHY</name>
<evidence type="ECO:0000313" key="3">
    <source>
        <dbReference type="Proteomes" id="UP000186601"/>
    </source>
</evidence>
<feature type="region of interest" description="Disordered" evidence="1">
    <location>
        <begin position="1"/>
        <end position="25"/>
    </location>
</feature>
<evidence type="ECO:0000256" key="1">
    <source>
        <dbReference type="SAM" id="MobiDB-lite"/>
    </source>
</evidence>
<evidence type="ECO:0000313" key="2">
    <source>
        <dbReference type="EMBL" id="PSS31067.1"/>
    </source>
</evidence>
<proteinExistence type="predicted"/>
<reference evidence="2 3" key="1">
    <citation type="submission" date="2018-02" db="EMBL/GenBank/DDBJ databases">
        <title>Genome sequence of the basidiomycete white-rot fungus Phlebia centrifuga.</title>
        <authorList>
            <person name="Granchi Z."/>
            <person name="Peng M."/>
            <person name="de Vries R.P."/>
            <person name="Hilden K."/>
            <person name="Makela M.R."/>
            <person name="Grigoriev I."/>
            <person name="Riley R."/>
        </authorList>
    </citation>
    <scope>NUCLEOTIDE SEQUENCE [LARGE SCALE GENOMIC DNA]</scope>
    <source>
        <strain evidence="2 3">FBCC195</strain>
    </source>
</reference>
<dbReference type="EMBL" id="MLYV02000221">
    <property type="protein sequence ID" value="PSS31067.1"/>
    <property type="molecule type" value="Genomic_DNA"/>
</dbReference>
<dbReference type="Proteomes" id="UP000186601">
    <property type="component" value="Unassembled WGS sequence"/>
</dbReference>
<accession>A0A2R6RM07</accession>
<protein>
    <submittedName>
        <fullName evidence="2">Uncharacterized protein</fullName>
    </submittedName>
</protein>